<proteinExistence type="predicted"/>
<evidence type="ECO:0000313" key="1">
    <source>
        <dbReference type="EMBL" id="ANA49010.1"/>
    </source>
</evidence>
<gene>
    <name evidence="1" type="ORF">PaMx41_ORF47</name>
</gene>
<keyword evidence="2" id="KW-1185">Reference proteome</keyword>
<sequence>MANIENVKLAIQVMERATNLDMRSWQADSRNAYVAPPIMALSIDDLHSCGNTACFAGYLAISGIPGWSISAFQKPKYKEHLNESAVKNFLEISNDLAYALVYGEYTIGDWDTFYPVPFSKITPEHVIEKLNLILTGELQ</sequence>
<dbReference type="EMBL" id="KU884563">
    <property type="protein sequence ID" value="ANA49010.1"/>
    <property type="molecule type" value="Genomic_DNA"/>
</dbReference>
<name>A0A1C8HRX9_BPPP4</name>
<accession>A0A1C8HRX9</accession>
<dbReference type="Proteomes" id="UP000230640">
    <property type="component" value="Segment"/>
</dbReference>
<organism evidence="1 2">
    <name type="scientific">Pseudomonas phage PaMx41</name>
    <dbReference type="NCBI Taxonomy" id="1815976"/>
    <lineage>
        <taxon>Viruses</taxon>
        <taxon>Duplodnaviria</taxon>
        <taxon>Heunggongvirae</taxon>
        <taxon>Uroviricota</taxon>
        <taxon>Caudoviricetes</taxon>
        <taxon>Fredfastierviridae</taxon>
        <taxon>Jamesmcgillvirus</taxon>
        <taxon>Jamesmcgillvirus PaMx41</taxon>
    </lineage>
</organism>
<protein>
    <submittedName>
        <fullName evidence="1">Uncharacterized protein</fullName>
    </submittedName>
</protein>
<evidence type="ECO:0000313" key="2">
    <source>
        <dbReference type="Proteomes" id="UP000230640"/>
    </source>
</evidence>
<reference evidence="1 2" key="1">
    <citation type="journal article" date="2016" name="Appl. Environ. Microbiol.">
        <title>Genomic and Transcriptional Mapping of PaMx41, Archetype of a New Lineage of Bacteriophages Infecting Pseudomonas aeruginosa.</title>
        <authorList>
            <person name="Cruz-Plancarte I."/>
            <person name="Cazares A."/>
            <person name="Guarneros G."/>
        </authorList>
    </citation>
    <scope>NUCLEOTIDE SEQUENCE [LARGE SCALE GENOMIC DNA]</scope>
</reference>